<accession>A0A1W2DCT8</accession>
<evidence type="ECO:0000313" key="3">
    <source>
        <dbReference type="Proteomes" id="UP000192738"/>
    </source>
</evidence>
<organism evidence="2 3">
    <name type="scientific">Sporomusa malonica</name>
    <dbReference type="NCBI Taxonomy" id="112901"/>
    <lineage>
        <taxon>Bacteria</taxon>
        <taxon>Bacillati</taxon>
        <taxon>Bacillota</taxon>
        <taxon>Negativicutes</taxon>
        <taxon>Selenomonadales</taxon>
        <taxon>Sporomusaceae</taxon>
        <taxon>Sporomusa</taxon>
    </lineage>
</organism>
<feature type="compositionally biased region" description="Basic and acidic residues" evidence="1">
    <location>
        <begin position="132"/>
        <end position="148"/>
    </location>
</feature>
<proteinExistence type="predicted"/>
<evidence type="ECO:0000313" key="2">
    <source>
        <dbReference type="EMBL" id="SMC94788.1"/>
    </source>
</evidence>
<dbReference type="OrthoDB" id="1682779at2"/>
<dbReference type="EMBL" id="FWXI01000014">
    <property type="protein sequence ID" value="SMC94788.1"/>
    <property type="molecule type" value="Genomic_DNA"/>
</dbReference>
<gene>
    <name evidence="2" type="ORF">SAMN04488500_114130</name>
</gene>
<dbReference type="AlphaFoldDB" id="A0A1W2DCT8"/>
<dbReference type="STRING" id="112901.SAMN04488500_114130"/>
<sequence>MPNDTDNPSSSSLLGSITRMLDATINAGAGPDNLISVLALLCLFSIVNKNNAVSQPIQTQSAASNNPLHKLLGDLTKGGDGGSGIGGSGLSPDTLMSLLPLLNSPQLKSKLNPSTMGTVLGLLNNLGGGTQEKPKPESKPEPKHEPPKQSEPPPPPVLNQQPAPALKQPPVSPQEGEDSEDAEGKNYGRYLNWKNNF</sequence>
<reference evidence="2 3" key="1">
    <citation type="submission" date="2017-04" db="EMBL/GenBank/DDBJ databases">
        <authorList>
            <person name="Afonso C.L."/>
            <person name="Miller P.J."/>
            <person name="Scott M.A."/>
            <person name="Spackman E."/>
            <person name="Goraichik I."/>
            <person name="Dimitrov K.M."/>
            <person name="Suarez D.L."/>
            <person name="Swayne D.E."/>
        </authorList>
    </citation>
    <scope>NUCLEOTIDE SEQUENCE [LARGE SCALE GENOMIC DNA]</scope>
    <source>
        <strain evidence="2 3">DSM 5090</strain>
    </source>
</reference>
<evidence type="ECO:0000256" key="1">
    <source>
        <dbReference type="SAM" id="MobiDB-lite"/>
    </source>
</evidence>
<protein>
    <submittedName>
        <fullName evidence="2">Uncharacterized protein</fullName>
    </submittedName>
</protein>
<feature type="region of interest" description="Disordered" evidence="1">
    <location>
        <begin position="109"/>
        <end position="197"/>
    </location>
</feature>
<name>A0A1W2DCT8_9FIRM</name>
<dbReference type="Proteomes" id="UP000192738">
    <property type="component" value="Unassembled WGS sequence"/>
</dbReference>
<dbReference type="RefSeq" id="WP_084576938.1">
    <property type="nucleotide sequence ID" value="NZ_CP155572.1"/>
</dbReference>
<keyword evidence="3" id="KW-1185">Reference proteome</keyword>